<reference evidence="1 2" key="1">
    <citation type="submission" date="2018-07" db="EMBL/GenBank/DDBJ databases">
        <title>Comparative genomes isolates from brazilian mangrove.</title>
        <authorList>
            <person name="De Araujo J.E."/>
            <person name="Taketani R.G."/>
            <person name="Silva M.C.P."/>
            <person name="Lourenco M.V."/>
            <person name="Oliveira V.M."/>
            <person name="Andreote F.D."/>
        </authorList>
    </citation>
    <scope>NUCLEOTIDE SEQUENCE [LARGE SCALE GENOMIC DNA]</scope>
    <source>
        <strain evidence="1 2">HEX PRIS-MGV</strain>
    </source>
</reference>
<dbReference type="AlphaFoldDB" id="A0A368KXS6"/>
<dbReference type="EMBL" id="QPEX01000004">
    <property type="protein sequence ID" value="RCS56094.1"/>
    <property type="molecule type" value="Genomic_DNA"/>
</dbReference>
<evidence type="ECO:0000313" key="1">
    <source>
        <dbReference type="EMBL" id="RCS56094.1"/>
    </source>
</evidence>
<dbReference type="RefSeq" id="WP_114366713.1">
    <property type="nucleotide sequence ID" value="NZ_QPEX01000004.1"/>
</dbReference>
<name>A0A368KXS6_9BACT</name>
<dbReference type="OrthoDB" id="286548at2"/>
<proteinExistence type="predicted"/>
<gene>
    <name evidence="1" type="ORF">DTL42_00485</name>
</gene>
<protein>
    <submittedName>
        <fullName evidence="1">Uncharacterized protein</fullName>
    </submittedName>
</protein>
<comment type="caution">
    <text evidence="1">The sequence shown here is derived from an EMBL/GenBank/DDBJ whole genome shotgun (WGS) entry which is preliminary data.</text>
</comment>
<evidence type="ECO:0000313" key="2">
    <source>
        <dbReference type="Proteomes" id="UP000253562"/>
    </source>
</evidence>
<sequence length="105" mass="11844">MDIILICRTHKTIVSLGSVLGDGQETAVRGLIDSDIMSAAIMRFMFTHIDCDAGWVSDSDFYDMPLKGYVRAEFDLGLPFKGTRCIDADEAMEEIHKREELRRGK</sequence>
<dbReference type="Proteomes" id="UP000253562">
    <property type="component" value="Unassembled WGS sequence"/>
</dbReference>
<accession>A0A368KXS6</accession>
<organism evidence="1 2">
    <name type="scientific">Bremerella cremea</name>
    <dbReference type="NCBI Taxonomy" id="1031537"/>
    <lineage>
        <taxon>Bacteria</taxon>
        <taxon>Pseudomonadati</taxon>
        <taxon>Planctomycetota</taxon>
        <taxon>Planctomycetia</taxon>
        <taxon>Pirellulales</taxon>
        <taxon>Pirellulaceae</taxon>
        <taxon>Bremerella</taxon>
    </lineage>
</organism>